<comment type="caution">
    <text evidence="7">The sequence shown here is derived from an EMBL/GenBank/DDBJ whole genome shotgun (WGS) entry which is preliminary data.</text>
</comment>
<keyword evidence="4 6" id="KW-1133">Transmembrane helix</keyword>
<evidence type="ECO:0000256" key="5">
    <source>
        <dbReference type="ARBA" id="ARBA00023136"/>
    </source>
</evidence>
<feature type="transmembrane region" description="Helical" evidence="6">
    <location>
        <begin position="174"/>
        <end position="194"/>
    </location>
</feature>
<feature type="transmembrane region" description="Helical" evidence="6">
    <location>
        <begin position="238"/>
        <end position="255"/>
    </location>
</feature>
<feature type="transmembrane region" description="Helical" evidence="6">
    <location>
        <begin position="355"/>
        <end position="374"/>
    </location>
</feature>
<feature type="transmembrane region" description="Helical" evidence="6">
    <location>
        <begin position="292"/>
        <end position="316"/>
    </location>
</feature>
<dbReference type="InterPro" id="IPR002797">
    <property type="entry name" value="Polysacc_synth"/>
</dbReference>
<feature type="transmembrane region" description="Helical" evidence="6">
    <location>
        <begin position="149"/>
        <end position="168"/>
    </location>
</feature>
<feature type="transmembrane region" description="Helical" evidence="6">
    <location>
        <begin position="41"/>
        <end position="64"/>
    </location>
</feature>
<dbReference type="Pfam" id="PF01943">
    <property type="entry name" value="Polysacc_synt"/>
    <property type="match status" value="1"/>
</dbReference>
<evidence type="ECO:0000256" key="1">
    <source>
        <dbReference type="ARBA" id="ARBA00004651"/>
    </source>
</evidence>
<evidence type="ECO:0000256" key="3">
    <source>
        <dbReference type="ARBA" id="ARBA00022692"/>
    </source>
</evidence>
<keyword evidence="5 6" id="KW-0472">Membrane</keyword>
<sequence>MNQAGRGRLAALYGAGAAQLALNAIAALLATRALGPADRGVMVLGLTVGAIVGMVGGMGTGSALRARLPTAAGPGERLALVRGYTWCTMVGTLFAPVAAVAVIRGSADFIDPALASAPFLAATAVFTAGQTLLTQIADLFYADGRFRQGALAAAAMSAAALGGLLLVLSQTRSVAALFLAQATGTLLVVPFLVVRLRRLGLVSFSLAGRTAMRPLIRRGLPALGLTVGLTLALRADRYLLGALAGTSAVGVYSLASTISETSRILPTALGQLFLREVSLGQGVSRLARASRFAVAASVAGGLVILAAGWAFIVPVFGAGFAGARGLLVVLVLAEVCFAPYAVTSRGLLGGGWTRTAGTLGVVGTVGALAVYAVSAAVAGAAGVAVGSAIVYAALSVSSWELIRKHLRETEVSPLPATVQNGPSA</sequence>
<dbReference type="RefSeq" id="WP_378264997.1">
    <property type="nucleotide sequence ID" value="NZ_JBHUKR010000007.1"/>
</dbReference>
<dbReference type="InterPro" id="IPR050833">
    <property type="entry name" value="Poly_Biosynth_Transport"/>
</dbReference>
<feature type="transmembrane region" description="Helical" evidence="6">
    <location>
        <begin position="215"/>
        <end position="232"/>
    </location>
</feature>
<feature type="transmembrane region" description="Helical" evidence="6">
    <location>
        <begin position="380"/>
        <end position="402"/>
    </location>
</feature>
<protein>
    <submittedName>
        <fullName evidence="7">Lipopolysaccharide biosynthesis protein</fullName>
    </submittedName>
</protein>
<feature type="transmembrane region" description="Helical" evidence="6">
    <location>
        <begin position="12"/>
        <end position="35"/>
    </location>
</feature>
<evidence type="ECO:0000256" key="2">
    <source>
        <dbReference type="ARBA" id="ARBA00022475"/>
    </source>
</evidence>
<keyword evidence="8" id="KW-1185">Reference proteome</keyword>
<feature type="transmembrane region" description="Helical" evidence="6">
    <location>
        <begin position="84"/>
        <end position="103"/>
    </location>
</feature>
<gene>
    <name evidence="7" type="ORF">ACFSXZ_13455</name>
</gene>
<comment type="subcellular location">
    <subcellularLocation>
        <location evidence="1">Cell membrane</location>
        <topology evidence="1">Multi-pass membrane protein</topology>
    </subcellularLocation>
</comment>
<feature type="transmembrane region" description="Helical" evidence="6">
    <location>
        <begin position="115"/>
        <end position="137"/>
    </location>
</feature>
<evidence type="ECO:0000313" key="7">
    <source>
        <dbReference type="EMBL" id="MFD2417330.1"/>
    </source>
</evidence>
<evidence type="ECO:0000313" key="8">
    <source>
        <dbReference type="Proteomes" id="UP001597417"/>
    </source>
</evidence>
<dbReference type="Proteomes" id="UP001597417">
    <property type="component" value="Unassembled WGS sequence"/>
</dbReference>
<dbReference type="PANTHER" id="PTHR30250:SF11">
    <property type="entry name" value="O-ANTIGEN TRANSPORTER-RELATED"/>
    <property type="match status" value="1"/>
</dbReference>
<evidence type="ECO:0000256" key="4">
    <source>
        <dbReference type="ARBA" id="ARBA00022989"/>
    </source>
</evidence>
<organism evidence="7 8">
    <name type="scientific">Amycolatopsis pigmentata</name>
    <dbReference type="NCBI Taxonomy" id="450801"/>
    <lineage>
        <taxon>Bacteria</taxon>
        <taxon>Bacillati</taxon>
        <taxon>Actinomycetota</taxon>
        <taxon>Actinomycetes</taxon>
        <taxon>Pseudonocardiales</taxon>
        <taxon>Pseudonocardiaceae</taxon>
        <taxon>Amycolatopsis</taxon>
    </lineage>
</organism>
<keyword evidence="3 6" id="KW-0812">Transmembrane</keyword>
<reference evidence="8" key="1">
    <citation type="journal article" date="2019" name="Int. J. Syst. Evol. Microbiol.">
        <title>The Global Catalogue of Microorganisms (GCM) 10K type strain sequencing project: providing services to taxonomists for standard genome sequencing and annotation.</title>
        <authorList>
            <consortium name="The Broad Institute Genomics Platform"/>
            <consortium name="The Broad Institute Genome Sequencing Center for Infectious Disease"/>
            <person name="Wu L."/>
            <person name="Ma J."/>
        </authorList>
    </citation>
    <scope>NUCLEOTIDE SEQUENCE [LARGE SCALE GENOMIC DNA]</scope>
    <source>
        <strain evidence="8">CGMCC 4.7645</strain>
    </source>
</reference>
<accession>A0ABW5FQN8</accession>
<proteinExistence type="predicted"/>
<evidence type="ECO:0000256" key="6">
    <source>
        <dbReference type="SAM" id="Phobius"/>
    </source>
</evidence>
<dbReference type="PANTHER" id="PTHR30250">
    <property type="entry name" value="PST FAMILY PREDICTED COLANIC ACID TRANSPORTER"/>
    <property type="match status" value="1"/>
</dbReference>
<dbReference type="EMBL" id="JBHUKR010000007">
    <property type="protein sequence ID" value="MFD2417330.1"/>
    <property type="molecule type" value="Genomic_DNA"/>
</dbReference>
<keyword evidence="2" id="KW-1003">Cell membrane</keyword>
<name>A0ABW5FQN8_9PSEU</name>
<feature type="transmembrane region" description="Helical" evidence="6">
    <location>
        <begin position="322"/>
        <end position="343"/>
    </location>
</feature>